<dbReference type="PANTHER" id="PTHR12302:SF3">
    <property type="entry name" value="SERINE_THREONINE-PROTEIN KINASE 31"/>
    <property type="match status" value="1"/>
</dbReference>
<dbReference type="AlphaFoldDB" id="A0A3E2BPA8"/>
<keyword evidence="3" id="KW-0378">Hydrolase</keyword>
<dbReference type="PROSITE" id="PS50830">
    <property type="entry name" value="TNASE_3"/>
    <property type="match status" value="1"/>
</dbReference>
<evidence type="ECO:0000313" key="6">
    <source>
        <dbReference type="Proteomes" id="UP000257323"/>
    </source>
</evidence>
<organism evidence="5 6">
    <name type="scientific">Candidatus Saccharicenans subterraneus</name>
    <dbReference type="NCBI Taxonomy" id="2508984"/>
    <lineage>
        <taxon>Bacteria</taxon>
        <taxon>Candidatus Aminicenantota</taxon>
        <taxon>Candidatus Aminicenantia</taxon>
        <taxon>Candidatus Aminicenantales</taxon>
        <taxon>Candidatus Saccharicenantaceae</taxon>
        <taxon>Candidatus Saccharicenans</taxon>
    </lineage>
</organism>
<keyword evidence="2" id="KW-0255">Endonuclease</keyword>
<dbReference type="Pfam" id="PF00565">
    <property type="entry name" value="SNase"/>
    <property type="match status" value="1"/>
</dbReference>
<dbReference type="EMBL" id="QUAH01000003">
    <property type="protein sequence ID" value="RFT16559.1"/>
    <property type="molecule type" value="Genomic_DNA"/>
</dbReference>
<name>A0A3E2BPA8_9BACT</name>
<evidence type="ECO:0000313" key="5">
    <source>
        <dbReference type="EMBL" id="RFT16559.1"/>
    </source>
</evidence>
<proteinExistence type="predicted"/>
<dbReference type="GO" id="GO:0004519">
    <property type="term" value="F:endonuclease activity"/>
    <property type="evidence" value="ECO:0007669"/>
    <property type="project" value="UniProtKB-KW"/>
</dbReference>
<dbReference type="PROSITE" id="PS01284">
    <property type="entry name" value="TNASE_2"/>
    <property type="match status" value="1"/>
</dbReference>
<gene>
    <name evidence="5" type="ORF">OP8BY_1737</name>
</gene>
<protein>
    <recommendedName>
        <fullName evidence="4">TNase-like domain-containing protein</fullName>
    </recommendedName>
</protein>
<dbReference type="SUPFAM" id="SSF50199">
    <property type="entry name" value="Staphylococcal nuclease"/>
    <property type="match status" value="1"/>
</dbReference>
<accession>A0A3E2BPA8</accession>
<dbReference type="Gene3D" id="2.40.50.90">
    <property type="match status" value="1"/>
</dbReference>
<dbReference type="InterPro" id="IPR016071">
    <property type="entry name" value="Staphylococal_nuclease_OB-fold"/>
</dbReference>
<dbReference type="PANTHER" id="PTHR12302">
    <property type="entry name" value="EBNA2 BINDING PROTEIN P100"/>
    <property type="match status" value="1"/>
</dbReference>
<evidence type="ECO:0000256" key="1">
    <source>
        <dbReference type="ARBA" id="ARBA00022722"/>
    </source>
</evidence>
<comment type="caution">
    <text evidence="5">The sequence shown here is derived from an EMBL/GenBank/DDBJ whole genome shotgun (WGS) entry which is preliminary data.</text>
</comment>
<dbReference type="Proteomes" id="UP000257323">
    <property type="component" value="Unassembled WGS sequence"/>
</dbReference>
<evidence type="ECO:0000259" key="4">
    <source>
        <dbReference type="PROSITE" id="PS50830"/>
    </source>
</evidence>
<dbReference type="InterPro" id="IPR002071">
    <property type="entry name" value="Thermonucl_AS"/>
</dbReference>
<dbReference type="InterPro" id="IPR035437">
    <property type="entry name" value="SNase_OB-fold_sf"/>
</dbReference>
<reference evidence="5 6" key="1">
    <citation type="submission" date="2018-08" db="EMBL/GenBank/DDBJ databases">
        <title>Genome analysis of the thermophilic bacterium of the candidate phylum Aminicenantes from deep subsurface aquifer revealed its physiology and ecological role.</title>
        <authorList>
            <person name="Kadnikov V.V."/>
            <person name="Mardanov A.V."/>
            <person name="Beletsky A.V."/>
            <person name="Karnachuk O.V."/>
            <person name="Ravin N.V."/>
        </authorList>
    </citation>
    <scope>NUCLEOTIDE SEQUENCE [LARGE SCALE GENOMIC DNA]</scope>
    <source>
        <strain evidence="5">BY38</strain>
    </source>
</reference>
<dbReference type="GO" id="GO:0016787">
    <property type="term" value="F:hydrolase activity"/>
    <property type="evidence" value="ECO:0007669"/>
    <property type="project" value="UniProtKB-KW"/>
</dbReference>
<evidence type="ECO:0000256" key="2">
    <source>
        <dbReference type="ARBA" id="ARBA00022759"/>
    </source>
</evidence>
<keyword evidence="1" id="KW-0540">Nuclease</keyword>
<dbReference type="GO" id="GO:0003676">
    <property type="term" value="F:nucleic acid binding"/>
    <property type="evidence" value="ECO:0007669"/>
    <property type="project" value="InterPro"/>
</dbReference>
<sequence>MRVIDGDSLEVEGVGEVRLIGVDTPELYHPLKPVQYYAREASEFVKNLVGGSRVRLEYDRERVDKYGRTLAYVYLEDGRSLNEEIIRNGYGFALLRFPFKHLVRYRQLEAQAREKGLGLWRDQGLAEFDWILGQKTIPYEIFEMANNWWGIRYREYVRLRLTTDELGPELVNLRQWTSEFSPADLEKTLLANGWLKLNR</sequence>
<feature type="domain" description="TNase-like" evidence="4">
    <location>
        <begin position="1"/>
        <end position="122"/>
    </location>
</feature>
<evidence type="ECO:0000256" key="3">
    <source>
        <dbReference type="ARBA" id="ARBA00022801"/>
    </source>
</evidence>
<dbReference type="SMART" id="SM00318">
    <property type="entry name" value="SNc"/>
    <property type="match status" value="1"/>
</dbReference>